<organism evidence="1 2">
    <name type="scientific">Enterocloster clostridioformis</name>
    <dbReference type="NCBI Taxonomy" id="1531"/>
    <lineage>
        <taxon>Bacteria</taxon>
        <taxon>Bacillati</taxon>
        <taxon>Bacillota</taxon>
        <taxon>Clostridia</taxon>
        <taxon>Lachnospirales</taxon>
        <taxon>Lachnospiraceae</taxon>
        <taxon>Enterocloster</taxon>
    </lineage>
</organism>
<dbReference type="AlphaFoldDB" id="A0A829VYM3"/>
<dbReference type="Proteomes" id="UP000315200">
    <property type="component" value="Unassembled WGS sequence"/>
</dbReference>
<name>A0A829VYM3_9FIRM</name>
<sequence length="161" mass="19770">MRCYCKTFNRTRVTYQDCIVCDEWHNLFIFDRWYTKNHYVIPDERMELDKDIIHKGNKVYSPENCVFVPQRINKLIVNAKRIRGEFPIGVYFDKQKQRFIANMNYEGKNLKIKHCRLPIEAFCWYKLYKEDYIKQVADVYRDLIPKRLYEALYNWTVEITD</sequence>
<gene>
    <name evidence="1" type="ORF">Ccl03g_07700</name>
</gene>
<proteinExistence type="predicted"/>
<comment type="caution">
    <text evidence="1">The sequence shown here is derived from an EMBL/GenBank/DDBJ whole genome shotgun (WGS) entry which is preliminary data.</text>
</comment>
<dbReference type="EMBL" id="BJLB01000001">
    <property type="protein sequence ID" value="GEA35057.1"/>
    <property type="molecule type" value="Genomic_DNA"/>
</dbReference>
<evidence type="ECO:0000313" key="1">
    <source>
        <dbReference type="EMBL" id="GEA35057.1"/>
    </source>
</evidence>
<evidence type="ECO:0000313" key="2">
    <source>
        <dbReference type="Proteomes" id="UP000315200"/>
    </source>
</evidence>
<reference evidence="1 2" key="1">
    <citation type="submission" date="2019-06" db="EMBL/GenBank/DDBJ databases">
        <title>Draft genome sequence of [Clostridium] clostridioforme NBRC 113352.</title>
        <authorList>
            <person name="Miura T."/>
            <person name="Furukawa M."/>
            <person name="Shimamura M."/>
            <person name="Ohyama Y."/>
            <person name="Yamazoe A."/>
            <person name="Kawasaki H."/>
        </authorList>
    </citation>
    <scope>NUCLEOTIDE SEQUENCE [LARGE SCALE GENOMIC DNA]</scope>
    <source>
        <strain evidence="1 2">NBRC 113352</strain>
    </source>
</reference>
<protein>
    <submittedName>
        <fullName evidence="1">Uncharacterized protein</fullName>
    </submittedName>
</protein>
<accession>A0A829VYM3</accession>